<name>A0A1Y0B294_9LAMI</name>
<dbReference type="EMBL" id="KY774314">
    <property type="protein sequence ID" value="ART31493.1"/>
    <property type="molecule type" value="Genomic_DNA"/>
</dbReference>
<dbReference type="AlphaFoldDB" id="A0A1Y0B294"/>
<accession>A0A1Y0B294</accession>
<gene>
    <name evidence="1" type="ORF">AEK19_MT1289</name>
</gene>
<reference evidence="1" key="1">
    <citation type="submission" date="2017-03" db="EMBL/GenBank/DDBJ databases">
        <title>The mitochondrial genome of the carnivorous plant Utricularia reniformis (Lentibulariaceae): structure, comparative analysis and evolutionary landmarks.</title>
        <authorList>
            <person name="Silva S.R."/>
            <person name="Alvarenga D.O."/>
            <person name="Michael T.P."/>
            <person name="Miranda V.F.O."/>
            <person name="Varani A.M."/>
        </authorList>
    </citation>
    <scope>NUCLEOTIDE SEQUENCE</scope>
</reference>
<geneLocation type="mitochondrion" evidence="1"/>
<keyword evidence="1" id="KW-0496">Mitochondrion</keyword>
<protein>
    <submittedName>
        <fullName evidence="1">Uncharacterized protein</fullName>
    </submittedName>
</protein>
<proteinExistence type="predicted"/>
<organism evidence="1">
    <name type="scientific">Utricularia reniformis</name>
    <dbReference type="NCBI Taxonomy" id="192314"/>
    <lineage>
        <taxon>Eukaryota</taxon>
        <taxon>Viridiplantae</taxon>
        <taxon>Streptophyta</taxon>
        <taxon>Embryophyta</taxon>
        <taxon>Tracheophyta</taxon>
        <taxon>Spermatophyta</taxon>
        <taxon>Magnoliopsida</taxon>
        <taxon>eudicotyledons</taxon>
        <taxon>Gunneridae</taxon>
        <taxon>Pentapetalae</taxon>
        <taxon>asterids</taxon>
        <taxon>lamiids</taxon>
        <taxon>Lamiales</taxon>
        <taxon>Lentibulariaceae</taxon>
        <taxon>Utricularia</taxon>
    </lineage>
</organism>
<sequence>MREVLQAGMRFAIESALSVTVSQVRKDQLKAGRDRFVTLSTRLHYV</sequence>
<evidence type="ECO:0000313" key="1">
    <source>
        <dbReference type="EMBL" id="ART31493.1"/>
    </source>
</evidence>